<evidence type="ECO:0000313" key="4">
    <source>
        <dbReference type="EMBL" id="MDQ0202826.1"/>
    </source>
</evidence>
<feature type="domain" description="Phosphoribosyltransferase" evidence="2">
    <location>
        <begin position="155"/>
        <end position="206"/>
    </location>
</feature>
<dbReference type="InterPro" id="IPR051910">
    <property type="entry name" value="ComF/GntX_DNA_util-trans"/>
</dbReference>
<gene>
    <name evidence="4" type="ORF">J2S01_000519</name>
</gene>
<dbReference type="Pfam" id="PF18912">
    <property type="entry name" value="DZR_2"/>
    <property type="match status" value="1"/>
</dbReference>
<dbReference type="RefSeq" id="WP_196604870.1">
    <property type="nucleotide sequence ID" value="NZ_CP116940.1"/>
</dbReference>
<dbReference type="CDD" id="cd06223">
    <property type="entry name" value="PRTases_typeI"/>
    <property type="match status" value="1"/>
</dbReference>
<keyword evidence="5" id="KW-1185">Reference proteome</keyword>
<proteinExistence type="inferred from homology"/>
<dbReference type="SUPFAM" id="SSF53271">
    <property type="entry name" value="PRTase-like"/>
    <property type="match status" value="1"/>
</dbReference>
<sequence>MHIFDLFMEFLYPPRCPSCRSYVKHEGDWCLPCMQKAVQVHPVALPPDSVLEKVWALGRYHGTMRRLIINLKYNGKMSALRSIHKYITAATISLRLPACEYITVCVPLHKKRMEQRGFNQTELIFKKWIAENSKDFVDCLERTYFTQRQYKLSRTERFQNMQNTFSLKTNFNAAGKVFLLLDDIYTTGATMESCARHLRSKGAAAVYGLVLASDA</sequence>
<dbReference type="PANTHER" id="PTHR47505">
    <property type="entry name" value="DNA UTILIZATION PROTEIN YHGH"/>
    <property type="match status" value="1"/>
</dbReference>
<organism evidence="4 5">
    <name type="scientific">Pectinatus haikarae</name>
    <dbReference type="NCBI Taxonomy" id="349096"/>
    <lineage>
        <taxon>Bacteria</taxon>
        <taxon>Bacillati</taxon>
        <taxon>Bacillota</taxon>
        <taxon>Negativicutes</taxon>
        <taxon>Selenomonadales</taxon>
        <taxon>Selenomonadaceae</taxon>
        <taxon>Pectinatus</taxon>
    </lineage>
</organism>
<dbReference type="Proteomes" id="UP001239167">
    <property type="component" value="Unassembled WGS sequence"/>
</dbReference>
<dbReference type="EMBL" id="JAUSUE010000002">
    <property type="protein sequence ID" value="MDQ0202826.1"/>
    <property type="molecule type" value="Genomic_DNA"/>
</dbReference>
<dbReference type="Gene3D" id="3.40.50.2020">
    <property type="match status" value="1"/>
</dbReference>
<evidence type="ECO:0000256" key="1">
    <source>
        <dbReference type="ARBA" id="ARBA00008007"/>
    </source>
</evidence>
<dbReference type="Pfam" id="PF00156">
    <property type="entry name" value="Pribosyltran"/>
    <property type="match status" value="1"/>
</dbReference>
<accession>A0ABT9Y524</accession>
<comment type="caution">
    <text evidence="4">The sequence shown here is derived from an EMBL/GenBank/DDBJ whole genome shotgun (WGS) entry which is preliminary data.</text>
</comment>
<evidence type="ECO:0000313" key="5">
    <source>
        <dbReference type="Proteomes" id="UP001239167"/>
    </source>
</evidence>
<evidence type="ECO:0000259" key="3">
    <source>
        <dbReference type="Pfam" id="PF18912"/>
    </source>
</evidence>
<dbReference type="InterPro" id="IPR029057">
    <property type="entry name" value="PRTase-like"/>
</dbReference>
<name>A0ABT9Y524_9FIRM</name>
<dbReference type="InterPro" id="IPR000836">
    <property type="entry name" value="PRTase_dom"/>
</dbReference>
<reference evidence="4 5" key="1">
    <citation type="submission" date="2023-07" db="EMBL/GenBank/DDBJ databases">
        <title>Genomic Encyclopedia of Type Strains, Phase IV (KMG-IV): sequencing the most valuable type-strain genomes for metagenomic binning, comparative biology and taxonomic classification.</title>
        <authorList>
            <person name="Goeker M."/>
        </authorList>
    </citation>
    <scope>NUCLEOTIDE SEQUENCE [LARGE SCALE GENOMIC DNA]</scope>
    <source>
        <strain evidence="4 5">DSM 16980</strain>
    </source>
</reference>
<dbReference type="PANTHER" id="PTHR47505:SF1">
    <property type="entry name" value="DNA UTILIZATION PROTEIN YHGH"/>
    <property type="match status" value="1"/>
</dbReference>
<dbReference type="InterPro" id="IPR044005">
    <property type="entry name" value="DZR_2"/>
</dbReference>
<comment type="similarity">
    <text evidence="1">Belongs to the ComF/GntX family.</text>
</comment>
<feature type="domain" description="Double zinc ribbon" evidence="3">
    <location>
        <begin position="8"/>
        <end position="37"/>
    </location>
</feature>
<evidence type="ECO:0000259" key="2">
    <source>
        <dbReference type="Pfam" id="PF00156"/>
    </source>
</evidence>
<protein>
    <submittedName>
        <fullName evidence="4">ComF family protein</fullName>
    </submittedName>
</protein>